<dbReference type="InterPro" id="IPR025654">
    <property type="entry name" value="PEX2/10"/>
</dbReference>
<dbReference type="GO" id="GO:0061630">
    <property type="term" value="F:ubiquitin protein ligase activity"/>
    <property type="evidence" value="ECO:0007669"/>
    <property type="project" value="UniProtKB-EC"/>
</dbReference>
<comment type="similarity">
    <text evidence="4">Belongs to the pex2/pex10/pex12 family.</text>
</comment>
<evidence type="ECO:0000256" key="6">
    <source>
        <dbReference type="ARBA" id="ARBA00022448"/>
    </source>
</evidence>
<proteinExistence type="inferred from homology"/>
<evidence type="ECO:0000256" key="3">
    <source>
        <dbReference type="ARBA" id="ARBA00004906"/>
    </source>
</evidence>
<evidence type="ECO:0000256" key="5">
    <source>
        <dbReference type="ARBA" id="ARBA00012483"/>
    </source>
</evidence>
<evidence type="ECO:0000313" key="19">
    <source>
        <dbReference type="EMBL" id="PAV22218.1"/>
    </source>
</evidence>
<evidence type="ECO:0000256" key="4">
    <source>
        <dbReference type="ARBA" id="ARBA00008704"/>
    </source>
</evidence>
<keyword evidence="7" id="KW-0808">Transferase</keyword>
<evidence type="ECO:0000256" key="10">
    <source>
        <dbReference type="ARBA" id="ARBA00022771"/>
    </source>
</evidence>
<name>A0A286URJ4_9AGAM</name>
<dbReference type="InParanoid" id="A0A286URJ4"/>
<keyword evidence="9" id="KW-0479">Metal-binding</keyword>
<evidence type="ECO:0000256" key="14">
    <source>
        <dbReference type="ARBA" id="ARBA00022989"/>
    </source>
</evidence>
<evidence type="ECO:0000256" key="12">
    <source>
        <dbReference type="ARBA" id="ARBA00022833"/>
    </source>
</evidence>
<evidence type="ECO:0000256" key="15">
    <source>
        <dbReference type="ARBA" id="ARBA00023136"/>
    </source>
</evidence>
<dbReference type="OrthoDB" id="6270329at2759"/>
<evidence type="ECO:0000256" key="13">
    <source>
        <dbReference type="ARBA" id="ARBA00022927"/>
    </source>
</evidence>
<evidence type="ECO:0000256" key="2">
    <source>
        <dbReference type="ARBA" id="ARBA00004585"/>
    </source>
</evidence>
<evidence type="ECO:0000259" key="18">
    <source>
        <dbReference type="Pfam" id="PF04757"/>
    </source>
</evidence>
<dbReference type="STRING" id="2282107.A0A286URJ4"/>
<evidence type="ECO:0000256" key="1">
    <source>
        <dbReference type="ARBA" id="ARBA00000900"/>
    </source>
</evidence>
<evidence type="ECO:0000313" key="20">
    <source>
        <dbReference type="Proteomes" id="UP000217199"/>
    </source>
</evidence>
<evidence type="ECO:0000256" key="8">
    <source>
        <dbReference type="ARBA" id="ARBA00022692"/>
    </source>
</evidence>
<keyword evidence="13" id="KW-0653">Protein transport</keyword>
<comment type="subcellular location">
    <subcellularLocation>
        <location evidence="2">Peroxisome membrane</location>
        <topology evidence="2">Multi-pass membrane protein</topology>
    </subcellularLocation>
</comment>
<accession>A0A286URJ4</accession>
<keyword evidence="14" id="KW-1133">Transmembrane helix</keyword>
<feature type="domain" description="Pex N-terminal" evidence="18">
    <location>
        <begin position="31"/>
        <end position="207"/>
    </location>
</feature>
<dbReference type="InterPro" id="IPR006845">
    <property type="entry name" value="Pex_N"/>
</dbReference>
<keyword evidence="16" id="KW-0576">Peroxisome</keyword>
<dbReference type="Pfam" id="PF04757">
    <property type="entry name" value="Pex2_Pex12"/>
    <property type="match status" value="1"/>
</dbReference>
<dbReference type="PANTHER" id="PTHR23350:SF0">
    <property type="entry name" value="PEROXISOME BIOGENESIS FACTOR 10"/>
    <property type="match status" value="1"/>
</dbReference>
<dbReference type="GO" id="GO:0008270">
    <property type="term" value="F:zinc ion binding"/>
    <property type="evidence" value="ECO:0007669"/>
    <property type="project" value="UniProtKB-KW"/>
</dbReference>
<dbReference type="GO" id="GO:0016567">
    <property type="term" value="P:protein ubiquitination"/>
    <property type="evidence" value="ECO:0007669"/>
    <property type="project" value="UniProtKB-ARBA"/>
</dbReference>
<keyword evidence="10" id="KW-0863">Zinc-finger</keyword>
<gene>
    <name evidence="19" type="ORF">PNOK_0217500</name>
</gene>
<evidence type="ECO:0000256" key="7">
    <source>
        <dbReference type="ARBA" id="ARBA00022679"/>
    </source>
</evidence>
<protein>
    <recommendedName>
        <fullName evidence="5">RING-type E3 ubiquitin transferase</fullName>
        <ecNumber evidence="5">2.3.2.27</ecNumber>
    </recommendedName>
</protein>
<keyword evidence="12" id="KW-0862">Zinc</keyword>
<dbReference type="PANTHER" id="PTHR23350">
    <property type="entry name" value="PEROXISOME ASSEMBLY PROTEIN 10"/>
    <property type="match status" value="1"/>
</dbReference>
<dbReference type="EMBL" id="NBII01000002">
    <property type="protein sequence ID" value="PAV22218.1"/>
    <property type="molecule type" value="Genomic_DNA"/>
</dbReference>
<comment type="catalytic activity">
    <reaction evidence="1">
        <text>S-ubiquitinyl-[E2 ubiquitin-conjugating enzyme]-L-cysteine + [acceptor protein]-L-lysine = [E2 ubiquitin-conjugating enzyme]-L-cysteine + N(6)-ubiquitinyl-[acceptor protein]-L-lysine.</text>
        <dbReference type="EC" id="2.3.2.27"/>
    </reaction>
</comment>
<comment type="pathway">
    <text evidence="3">Protein modification; protein ubiquitination.</text>
</comment>
<evidence type="ECO:0000256" key="16">
    <source>
        <dbReference type="ARBA" id="ARBA00023140"/>
    </source>
</evidence>
<dbReference type="Proteomes" id="UP000217199">
    <property type="component" value="Unassembled WGS sequence"/>
</dbReference>
<keyword evidence="8" id="KW-0812">Transmembrane</keyword>
<dbReference type="GO" id="GO:0016562">
    <property type="term" value="P:protein import into peroxisome matrix, receptor recycling"/>
    <property type="evidence" value="ECO:0007669"/>
    <property type="project" value="UniProtKB-ARBA"/>
</dbReference>
<keyword evidence="15" id="KW-0472">Membrane</keyword>
<feature type="region of interest" description="Disordered" evidence="17">
    <location>
        <begin position="244"/>
        <end position="289"/>
    </location>
</feature>
<keyword evidence="6" id="KW-0813">Transport</keyword>
<dbReference type="GO" id="GO:0005778">
    <property type="term" value="C:peroxisomal membrane"/>
    <property type="evidence" value="ECO:0007669"/>
    <property type="project" value="UniProtKB-SubCell"/>
</dbReference>
<sequence length="289" mass="33084">MRDPESFSPFISPAQQPQIIRANQRDLLYVYSLREQAENVFRSWLGNRWLSRWDKELELCSKLLYYGLTTGQGHQTLGEEYTNIWDFSTSERGLPSARRRAALVFLPALPAYLISRFQSSLSGGNERVARILRLMPTFFDILSEINLAAFYFSGVYYNLVRRVLRVKHLSSIPENPNSRPPSYSLLGILIAFRLIHRLFSAIRDWRRSWTKESNTLETSSKGKQVLRNEKSSEASIDGIPISEIFENAPNDSTPPVPAEEDENTILDFERTPGDVGGEKRLNVPCADKH</sequence>
<organism evidence="19 20">
    <name type="scientific">Pyrrhoderma noxium</name>
    <dbReference type="NCBI Taxonomy" id="2282107"/>
    <lineage>
        <taxon>Eukaryota</taxon>
        <taxon>Fungi</taxon>
        <taxon>Dikarya</taxon>
        <taxon>Basidiomycota</taxon>
        <taxon>Agaricomycotina</taxon>
        <taxon>Agaricomycetes</taxon>
        <taxon>Hymenochaetales</taxon>
        <taxon>Hymenochaetaceae</taxon>
        <taxon>Pyrrhoderma</taxon>
    </lineage>
</organism>
<dbReference type="AlphaFoldDB" id="A0A286URJ4"/>
<evidence type="ECO:0000256" key="11">
    <source>
        <dbReference type="ARBA" id="ARBA00022786"/>
    </source>
</evidence>
<comment type="caution">
    <text evidence="19">The sequence shown here is derived from an EMBL/GenBank/DDBJ whole genome shotgun (WGS) entry which is preliminary data.</text>
</comment>
<keyword evidence="20" id="KW-1185">Reference proteome</keyword>
<evidence type="ECO:0000256" key="17">
    <source>
        <dbReference type="SAM" id="MobiDB-lite"/>
    </source>
</evidence>
<reference evidence="19 20" key="1">
    <citation type="journal article" date="2017" name="Mol. Ecol.">
        <title>Comparative and population genomic landscape of Phellinus noxius: A hypervariable fungus causing root rot in trees.</title>
        <authorList>
            <person name="Chung C.L."/>
            <person name="Lee T.J."/>
            <person name="Akiba M."/>
            <person name="Lee H.H."/>
            <person name="Kuo T.H."/>
            <person name="Liu D."/>
            <person name="Ke H.M."/>
            <person name="Yokoi T."/>
            <person name="Roa M.B."/>
            <person name="Lu M.J."/>
            <person name="Chang Y.Y."/>
            <person name="Ann P.J."/>
            <person name="Tsai J.N."/>
            <person name="Chen C.Y."/>
            <person name="Tzean S.S."/>
            <person name="Ota Y."/>
            <person name="Hattori T."/>
            <person name="Sahashi N."/>
            <person name="Liou R.F."/>
            <person name="Kikuchi T."/>
            <person name="Tsai I.J."/>
        </authorList>
    </citation>
    <scope>NUCLEOTIDE SEQUENCE [LARGE SCALE GENOMIC DNA]</scope>
    <source>
        <strain evidence="19 20">FFPRI411160</strain>
    </source>
</reference>
<evidence type="ECO:0000256" key="9">
    <source>
        <dbReference type="ARBA" id="ARBA00022723"/>
    </source>
</evidence>
<feature type="compositionally biased region" description="Basic and acidic residues" evidence="17">
    <location>
        <begin position="267"/>
        <end position="289"/>
    </location>
</feature>
<dbReference type="EC" id="2.3.2.27" evidence="5"/>
<keyword evidence="11" id="KW-0833">Ubl conjugation pathway</keyword>